<protein>
    <recommendedName>
        <fullName evidence="3">HPt domain-containing protein</fullName>
    </recommendedName>
</protein>
<sequence>QRPGRPDVLTRIIDQFNLDAPRLIGDMQAAVAAGDAVALKIAAHTLKSSSANVGAHRLSARCREIEQFARAAEVAAAADLVAGTNAEFERAQAALLAERVAG</sequence>
<dbReference type="Pfam" id="PF01627">
    <property type="entry name" value="Hpt"/>
    <property type="match status" value="1"/>
</dbReference>
<dbReference type="GO" id="GO:0000160">
    <property type="term" value="P:phosphorelay signal transduction system"/>
    <property type="evidence" value="ECO:0007669"/>
    <property type="project" value="UniProtKB-KW"/>
</dbReference>
<keyword evidence="2" id="KW-0597">Phosphoprotein</keyword>
<comment type="caution">
    <text evidence="4">The sequence shown here is derived from an EMBL/GenBank/DDBJ whole genome shotgun (WGS) entry which is preliminary data.</text>
</comment>
<dbReference type="PROSITE" id="PS50894">
    <property type="entry name" value="HPT"/>
    <property type="match status" value="1"/>
</dbReference>
<feature type="non-terminal residue" evidence="4">
    <location>
        <position position="1"/>
    </location>
</feature>
<evidence type="ECO:0000256" key="1">
    <source>
        <dbReference type="ARBA" id="ARBA00023012"/>
    </source>
</evidence>
<proteinExistence type="predicted"/>
<dbReference type="GO" id="GO:0004672">
    <property type="term" value="F:protein kinase activity"/>
    <property type="evidence" value="ECO:0007669"/>
    <property type="project" value="UniProtKB-ARBA"/>
</dbReference>
<reference evidence="4 5" key="1">
    <citation type="submission" date="2015-11" db="EMBL/GenBank/DDBJ databases">
        <title>Expanding the genomic diversity of Burkholderia species for the development of highly accurate diagnostics.</title>
        <authorList>
            <person name="Sahl J."/>
            <person name="Keim P."/>
            <person name="Wagner D."/>
        </authorList>
    </citation>
    <scope>NUCLEOTIDE SEQUENCE [LARGE SCALE GENOMIC DNA]</scope>
    <source>
        <strain evidence="4 5">MSMB2167WGS</strain>
    </source>
</reference>
<dbReference type="InterPro" id="IPR036641">
    <property type="entry name" value="HPT_dom_sf"/>
</dbReference>
<dbReference type="RefSeq" id="WP_198342433.1">
    <property type="nucleotide sequence ID" value="NZ_LPIU01000015.1"/>
</dbReference>
<dbReference type="Proteomes" id="UP000062998">
    <property type="component" value="Unassembled WGS sequence"/>
</dbReference>
<evidence type="ECO:0000256" key="2">
    <source>
        <dbReference type="PROSITE-ProRule" id="PRU00110"/>
    </source>
</evidence>
<gene>
    <name evidence="4" type="ORF">WL73_18515</name>
</gene>
<evidence type="ECO:0000313" key="4">
    <source>
        <dbReference type="EMBL" id="KWE00267.1"/>
    </source>
</evidence>
<name>A0A119MFG6_9BURK</name>
<organism evidence="4 5">
    <name type="scientific">Burkholderia ubonensis</name>
    <dbReference type="NCBI Taxonomy" id="101571"/>
    <lineage>
        <taxon>Bacteria</taxon>
        <taxon>Pseudomonadati</taxon>
        <taxon>Pseudomonadota</taxon>
        <taxon>Betaproteobacteria</taxon>
        <taxon>Burkholderiales</taxon>
        <taxon>Burkholderiaceae</taxon>
        <taxon>Burkholderia</taxon>
        <taxon>Burkholderia cepacia complex</taxon>
    </lineage>
</organism>
<evidence type="ECO:0000313" key="5">
    <source>
        <dbReference type="Proteomes" id="UP000062998"/>
    </source>
</evidence>
<evidence type="ECO:0000259" key="3">
    <source>
        <dbReference type="PROSITE" id="PS50894"/>
    </source>
</evidence>
<dbReference type="Gene3D" id="1.20.120.160">
    <property type="entry name" value="HPT domain"/>
    <property type="match status" value="1"/>
</dbReference>
<dbReference type="AlphaFoldDB" id="A0A119MFG6"/>
<dbReference type="EMBL" id="LPIX01000070">
    <property type="protein sequence ID" value="KWE00267.1"/>
    <property type="molecule type" value="Genomic_DNA"/>
</dbReference>
<dbReference type="SUPFAM" id="SSF47226">
    <property type="entry name" value="Histidine-containing phosphotransfer domain, HPT domain"/>
    <property type="match status" value="1"/>
</dbReference>
<keyword evidence="1" id="KW-0902">Two-component regulatory system</keyword>
<accession>A0A119MFG6</accession>
<feature type="domain" description="HPt" evidence="3">
    <location>
        <begin position="5"/>
        <end position="98"/>
    </location>
</feature>
<feature type="modified residue" description="Phosphohistidine" evidence="2">
    <location>
        <position position="44"/>
    </location>
</feature>
<dbReference type="InterPro" id="IPR008207">
    <property type="entry name" value="Sig_transdc_His_kin_Hpt_dom"/>
</dbReference>